<dbReference type="GO" id="GO:0016791">
    <property type="term" value="F:phosphatase activity"/>
    <property type="evidence" value="ECO:0007669"/>
    <property type="project" value="TreeGrafter"/>
</dbReference>
<evidence type="ECO:0000256" key="7">
    <source>
        <dbReference type="ARBA" id="ARBA00022801"/>
    </source>
</evidence>
<sequence length="723" mass="80227">MAISNENGLAKQTWASFNPSPPQKKPAFSIRFIVTAAAIGITMAAVLIVGTVQERNSRKALVAEVETRLMLEARNLAMTGAGALLRDYPELTLHPLIKEMQTKQPELALVLVIDHEGKVQGHADSRELGQKTKALEGLKPETAQLELGDGEAMLGNSENLVASAPVLHPSGQVIGTAVVGLQRNYINQVINAGRRQQLIALSIVLILGVMVALILMTSLLRPVGKLRAGLERIGQGDLNKPIRLRDRTELGMLADTVNDMAAKLKKAQSEMVEKERFAHELELAREIQASLLPKSRIVAKSFFIDGAHRAASEVGGDYYDIFELANGKIGVAIADVAGKGLAGCLAMSMLSALLRAFRDQFESPKELLIKLDERLGENLSSGSFVTMYYGILDPETGRLVSASAGHSPTIVYHRSTGQVEQRMMKGIPLGAVRGGAIRSTLNDEEIILEPGDMLLQYTDGVNEAFGSASEEQFGFERMEIVFKECAPRGCVRVIEDFRQVLDEWRAGSARSDDETFLVVSREICVPVEATGRDDAEALPAHHWEARRWLETAKEHGIHLRLPANLDQLDNLTDWLIERPEFREMEESHMHLLSSGMYEVCANVMEHGYKLDPEREFDLWWLPESSAHQIFTMVSIDENRQGINPTGYFLLLDQGVPFSADNWVATDFWDPEVWRRLRGFGLDIIHKVMSRVVYRPATPEGNVTLLAFDISKLDQEQRELPHGF</sequence>
<comment type="caution">
    <text evidence="12">The sequence shown here is derived from an EMBL/GenBank/DDBJ whole genome shotgun (WGS) entry which is preliminary data.</text>
</comment>
<evidence type="ECO:0000256" key="10">
    <source>
        <dbReference type="SAM" id="Phobius"/>
    </source>
</evidence>
<dbReference type="InterPro" id="IPR029151">
    <property type="entry name" value="Sensor-like_sf"/>
</dbReference>
<evidence type="ECO:0000256" key="9">
    <source>
        <dbReference type="ARBA" id="ARBA00023136"/>
    </source>
</evidence>
<keyword evidence="5 10" id="KW-0812">Transmembrane</keyword>
<evidence type="ECO:0000313" key="13">
    <source>
        <dbReference type="Proteomes" id="UP000777784"/>
    </source>
</evidence>
<dbReference type="InterPro" id="IPR033463">
    <property type="entry name" value="sCache_3"/>
</dbReference>
<dbReference type="PANTHER" id="PTHR43156:SF2">
    <property type="entry name" value="STAGE II SPORULATION PROTEIN E"/>
    <property type="match status" value="1"/>
</dbReference>
<dbReference type="Gene3D" id="3.60.40.10">
    <property type="entry name" value="PPM-type phosphatase domain"/>
    <property type="match status" value="1"/>
</dbReference>
<feature type="transmembrane region" description="Helical" evidence="10">
    <location>
        <begin position="198"/>
        <end position="220"/>
    </location>
</feature>
<comment type="subcellular location">
    <subcellularLocation>
        <location evidence="1">Cell membrane</location>
        <topology evidence="1">Multi-pass membrane protein</topology>
    </subcellularLocation>
</comment>
<keyword evidence="3" id="KW-0597">Phosphoprotein</keyword>
<dbReference type="PROSITE" id="PS50885">
    <property type="entry name" value="HAMP"/>
    <property type="match status" value="1"/>
</dbReference>
<evidence type="ECO:0000256" key="8">
    <source>
        <dbReference type="ARBA" id="ARBA00022989"/>
    </source>
</evidence>
<dbReference type="GO" id="GO:0005886">
    <property type="term" value="C:plasma membrane"/>
    <property type="evidence" value="ECO:0007669"/>
    <property type="project" value="UniProtKB-SubCell"/>
</dbReference>
<evidence type="ECO:0000256" key="1">
    <source>
        <dbReference type="ARBA" id="ARBA00004651"/>
    </source>
</evidence>
<dbReference type="Gene3D" id="3.30.565.10">
    <property type="entry name" value="Histidine kinase-like ATPase, C-terminal domain"/>
    <property type="match status" value="1"/>
</dbReference>
<dbReference type="InterPro" id="IPR003660">
    <property type="entry name" value="HAMP_dom"/>
</dbReference>
<keyword evidence="6" id="KW-0418">Kinase</keyword>
<dbReference type="Gene3D" id="6.10.340.10">
    <property type="match status" value="1"/>
</dbReference>
<dbReference type="SMART" id="SM00304">
    <property type="entry name" value="HAMP"/>
    <property type="match status" value="1"/>
</dbReference>
<evidence type="ECO:0000256" key="2">
    <source>
        <dbReference type="ARBA" id="ARBA00022475"/>
    </source>
</evidence>
<dbReference type="InterPro" id="IPR036890">
    <property type="entry name" value="HATPase_C_sf"/>
</dbReference>
<dbReference type="SMART" id="SM00331">
    <property type="entry name" value="PP2C_SIG"/>
    <property type="match status" value="1"/>
</dbReference>
<dbReference type="SUPFAM" id="SSF81606">
    <property type="entry name" value="PP2C-like"/>
    <property type="match status" value="1"/>
</dbReference>
<dbReference type="InterPro" id="IPR003594">
    <property type="entry name" value="HATPase_dom"/>
</dbReference>
<dbReference type="SUPFAM" id="SSF158472">
    <property type="entry name" value="HAMP domain-like"/>
    <property type="match status" value="1"/>
</dbReference>
<feature type="transmembrane region" description="Helical" evidence="10">
    <location>
        <begin position="28"/>
        <end position="49"/>
    </location>
</feature>
<evidence type="ECO:0000256" key="4">
    <source>
        <dbReference type="ARBA" id="ARBA00022679"/>
    </source>
</evidence>
<dbReference type="Proteomes" id="UP000777784">
    <property type="component" value="Unassembled WGS sequence"/>
</dbReference>
<organism evidence="12 13">
    <name type="scientific">Eiseniibacteriota bacterium</name>
    <dbReference type="NCBI Taxonomy" id="2212470"/>
    <lineage>
        <taxon>Bacteria</taxon>
        <taxon>Candidatus Eiseniibacteriota</taxon>
    </lineage>
</organism>
<evidence type="ECO:0000256" key="5">
    <source>
        <dbReference type="ARBA" id="ARBA00022692"/>
    </source>
</evidence>
<reference evidence="12" key="1">
    <citation type="submission" date="2021-05" db="EMBL/GenBank/DDBJ databases">
        <title>Energy efficiency and biological interactions define the core microbiome of deep oligotrophic groundwater.</title>
        <authorList>
            <person name="Mehrshad M."/>
            <person name="Lopez-Fernandez M."/>
            <person name="Bell E."/>
            <person name="Bernier-Latmani R."/>
            <person name="Bertilsson S."/>
            <person name="Dopson M."/>
        </authorList>
    </citation>
    <scope>NUCLEOTIDE SEQUENCE</scope>
    <source>
        <strain evidence="12">Modern_marine.mb.64</strain>
    </source>
</reference>
<protein>
    <submittedName>
        <fullName evidence="12">SpoIIE family protein phosphatase</fullName>
    </submittedName>
</protein>
<evidence type="ECO:0000259" key="11">
    <source>
        <dbReference type="PROSITE" id="PS50885"/>
    </source>
</evidence>
<keyword evidence="2" id="KW-1003">Cell membrane</keyword>
<evidence type="ECO:0000256" key="6">
    <source>
        <dbReference type="ARBA" id="ARBA00022777"/>
    </source>
</evidence>
<dbReference type="InterPro" id="IPR052016">
    <property type="entry name" value="Bact_Sigma-Reg"/>
</dbReference>
<dbReference type="SUPFAM" id="SSF103190">
    <property type="entry name" value="Sensory domain-like"/>
    <property type="match status" value="1"/>
</dbReference>
<gene>
    <name evidence="12" type="ORF">KJ970_12915</name>
</gene>
<accession>A0A948RVV2</accession>
<evidence type="ECO:0000256" key="3">
    <source>
        <dbReference type="ARBA" id="ARBA00022553"/>
    </source>
</evidence>
<feature type="domain" description="HAMP" evidence="11">
    <location>
        <begin position="217"/>
        <end position="269"/>
    </location>
</feature>
<dbReference type="Pfam" id="PF00672">
    <property type="entry name" value="HAMP"/>
    <property type="match status" value="1"/>
</dbReference>
<dbReference type="AlphaFoldDB" id="A0A948RVV2"/>
<dbReference type="CDD" id="cd06225">
    <property type="entry name" value="HAMP"/>
    <property type="match status" value="1"/>
</dbReference>
<dbReference type="InterPro" id="IPR036457">
    <property type="entry name" value="PPM-type-like_dom_sf"/>
</dbReference>
<dbReference type="GO" id="GO:0016301">
    <property type="term" value="F:kinase activity"/>
    <property type="evidence" value="ECO:0007669"/>
    <property type="project" value="UniProtKB-KW"/>
</dbReference>
<evidence type="ECO:0000313" key="12">
    <source>
        <dbReference type="EMBL" id="MBU2691815.1"/>
    </source>
</evidence>
<dbReference type="PANTHER" id="PTHR43156">
    <property type="entry name" value="STAGE II SPORULATION PROTEIN E-RELATED"/>
    <property type="match status" value="1"/>
</dbReference>
<name>A0A948RVV2_UNCEI</name>
<dbReference type="Pfam" id="PF07228">
    <property type="entry name" value="SpoIIE"/>
    <property type="match status" value="1"/>
</dbReference>
<dbReference type="EMBL" id="JAHJDP010000077">
    <property type="protein sequence ID" value="MBU2691815.1"/>
    <property type="molecule type" value="Genomic_DNA"/>
</dbReference>
<keyword evidence="7" id="KW-0378">Hydrolase</keyword>
<dbReference type="Pfam" id="PF13581">
    <property type="entry name" value="HATPase_c_2"/>
    <property type="match status" value="1"/>
</dbReference>
<proteinExistence type="predicted"/>
<dbReference type="GO" id="GO:0007165">
    <property type="term" value="P:signal transduction"/>
    <property type="evidence" value="ECO:0007669"/>
    <property type="project" value="InterPro"/>
</dbReference>
<dbReference type="Pfam" id="PF17203">
    <property type="entry name" value="sCache_3_2"/>
    <property type="match status" value="1"/>
</dbReference>
<keyword evidence="8 10" id="KW-1133">Transmembrane helix</keyword>
<keyword evidence="9 10" id="KW-0472">Membrane</keyword>
<dbReference type="Gene3D" id="3.30.450.20">
    <property type="entry name" value="PAS domain"/>
    <property type="match status" value="1"/>
</dbReference>
<keyword evidence="4" id="KW-0808">Transferase</keyword>
<dbReference type="CDD" id="cd16936">
    <property type="entry name" value="HATPase_RsbW-like"/>
    <property type="match status" value="1"/>
</dbReference>
<dbReference type="InterPro" id="IPR001932">
    <property type="entry name" value="PPM-type_phosphatase-like_dom"/>
</dbReference>